<protein>
    <submittedName>
        <fullName evidence="1">Uncharacterized protein</fullName>
    </submittedName>
</protein>
<proteinExistence type="predicted"/>
<dbReference type="Proteomes" id="UP001157502">
    <property type="component" value="Chromosome 36"/>
</dbReference>
<evidence type="ECO:0000313" key="1">
    <source>
        <dbReference type="EMBL" id="KAJ7985282.1"/>
    </source>
</evidence>
<sequence>MSEKSFRLLEGVEGGAVGHGARSLVPLNLFAFVLEQTVPRWAGVLCSLALFLILLVFLTAQQDLVSLWSHDEHPHPIIGNYPFPGWSSFCRFPMTSESLHLHQLCQYLSLKKWLLERELKSLQSSLQGHVTIPVATASQVAMPQSPGGNRLLSPQAGSTPRVPDPVFRARCRCFRSAIRRLWQCTPLRTEEAHLEGQRGSTGSSSSSQ</sequence>
<gene>
    <name evidence="1" type="ORF">DPEC_G00350460</name>
</gene>
<comment type="caution">
    <text evidence="1">The sequence shown here is derived from an EMBL/GenBank/DDBJ whole genome shotgun (WGS) entry which is preliminary data.</text>
</comment>
<accession>A0ACC2F1Q7</accession>
<evidence type="ECO:0000313" key="2">
    <source>
        <dbReference type="Proteomes" id="UP001157502"/>
    </source>
</evidence>
<reference evidence="1" key="1">
    <citation type="submission" date="2021-05" db="EMBL/GenBank/DDBJ databases">
        <authorList>
            <person name="Pan Q."/>
            <person name="Jouanno E."/>
            <person name="Zahm M."/>
            <person name="Klopp C."/>
            <person name="Cabau C."/>
            <person name="Louis A."/>
            <person name="Berthelot C."/>
            <person name="Parey E."/>
            <person name="Roest Crollius H."/>
            <person name="Montfort J."/>
            <person name="Robinson-Rechavi M."/>
            <person name="Bouchez O."/>
            <person name="Lampietro C."/>
            <person name="Lopez Roques C."/>
            <person name="Donnadieu C."/>
            <person name="Postlethwait J."/>
            <person name="Bobe J."/>
            <person name="Dillon D."/>
            <person name="Chandos A."/>
            <person name="von Hippel F."/>
            <person name="Guiguen Y."/>
        </authorList>
    </citation>
    <scope>NUCLEOTIDE SEQUENCE</scope>
    <source>
        <strain evidence="1">YG-Jan2019</strain>
    </source>
</reference>
<keyword evidence="2" id="KW-1185">Reference proteome</keyword>
<name>A0ACC2F1Q7_DALPE</name>
<organism evidence="1 2">
    <name type="scientific">Dallia pectoralis</name>
    <name type="common">Alaska blackfish</name>
    <dbReference type="NCBI Taxonomy" id="75939"/>
    <lineage>
        <taxon>Eukaryota</taxon>
        <taxon>Metazoa</taxon>
        <taxon>Chordata</taxon>
        <taxon>Craniata</taxon>
        <taxon>Vertebrata</taxon>
        <taxon>Euteleostomi</taxon>
        <taxon>Actinopterygii</taxon>
        <taxon>Neopterygii</taxon>
        <taxon>Teleostei</taxon>
        <taxon>Protacanthopterygii</taxon>
        <taxon>Esociformes</taxon>
        <taxon>Umbridae</taxon>
        <taxon>Dallia</taxon>
    </lineage>
</organism>
<dbReference type="EMBL" id="CM055763">
    <property type="protein sequence ID" value="KAJ7985282.1"/>
    <property type="molecule type" value="Genomic_DNA"/>
</dbReference>